<keyword evidence="1" id="KW-0472">Membrane</keyword>
<protein>
    <submittedName>
        <fullName evidence="2">Unnamed protein product</fullName>
    </submittedName>
</protein>
<dbReference type="SUPFAM" id="SSF51445">
    <property type="entry name" value="(Trans)glycosidases"/>
    <property type="match status" value="1"/>
</dbReference>
<dbReference type="EMBL" id="BSXU01016646">
    <property type="protein sequence ID" value="GME83676.1"/>
    <property type="molecule type" value="Genomic_DNA"/>
</dbReference>
<keyword evidence="1" id="KW-1133">Transmembrane helix</keyword>
<sequence>MSKTDKVNTRKLIEAQLDVYSTYGRGYFFWCYKTENAVEWDLTALVNASIFPQPLSERKYDSVLDDSFGQGKSDSAGARMDAGKYPSFLFVVCQILVAATVGGSLFEYFFD</sequence>
<proteinExistence type="predicted"/>
<reference evidence="2" key="1">
    <citation type="submission" date="2023-04" db="EMBL/GenBank/DDBJ databases">
        <title>Ambrosiozyma monospora NBRC 1965.</title>
        <authorList>
            <person name="Ichikawa N."/>
            <person name="Sato H."/>
            <person name="Tonouchi N."/>
        </authorList>
    </citation>
    <scope>NUCLEOTIDE SEQUENCE</scope>
    <source>
        <strain evidence="2">NBRC 1965</strain>
    </source>
</reference>
<keyword evidence="3" id="KW-1185">Reference proteome</keyword>
<accession>A0A9W6TAJ4</accession>
<keyword evidence="1" id="KW-0812">Transmembrane</keyword>
<feature type="transmembrane region" description="Helical" evidence="1">
    <location>
        <begin position="88"/>
        <end position="110"/>
    </location>
</feature>
<name>A0A9W6TAJ4_AMBMO</name>
<dbReference type="OrthoDB" id="62120at2759"/>
<dbReference type="Gene3D" id="3.20.20.80">
    <property type="entry name" value="Glycosidases"/>
    <property type="match status" value="1"/>
</dbReference>
<gene>
    <name evidence="2" type="ORF">Amon01_001009100</name>
</gene>
<evidence type="ECO:0000313" key="2">
    <source>
        <dbReference type="EMBL" id="GME83676.1"/>
    </source>
</evidence>
<evidence type="ECO:0000256" key="1">
    <source>
        <dbReference type="SAM" id="Phobius"/>
    </source>
</evidence>
<organism evidence="2 3">
    <name type="scientific">Ambrosiozyma monospora</name>
    <name type="common">Yeast</name>
    <name type="synonym">Endomycopsis monosporus</name>
    <dbReference type="NCBI Taxonomy" id="43982"/>
    <lineage>
        <taxon>Eukaryota</taxon>
        <taxon>Fungi</taxon>
        <taxon>Dikarya</taxon>
        <taxon>Ascomycota</taxon>
        <taxon>Saccharomycotina</taxon>
        <taxon>Pichiomycetes</taxon>
        <taxon>Pichiales</taxon>
        <taxon>Pichiaceae</taxon>
        <taxon>Ambrosiozyma</taxon>
    </lineage>
</organism>
<comment type="caution">
    <text evidence="2">The sequence shown here is derived from an EMBL/GenBank/DDBJ whole genome shotgun (WGS) entry which is preliminary data.</text>
</comment>
<evidence type="ECO:0000313" key="3">
    <source>
        <dbReference type="Proteomes" id="UP001165063"/>
    </source>
</evidence>
<dbReference type="Proteomes" id="UP001165063">
    <property type="component" value="Unassembled WGS sequence"/>
</dbReference>
<dbReference type="AlphaFoldDB" id="A0A9W6TAJ4"/>
<dbReference type="InterPro" id="IPR017853">
    <property type="entry name" value="GH"/>
</dbReference>